<gene>
    <name evidence="1" type="ORF">WICANDRAFT_62624</name>
</gene>
<reference evidence="1 2" key="1">
    <citation type="journal article" date="2016" name="Proc. Natl. Acad. Sci. U.S.A.">
        <title>Comparative genomics of biotechnologically important yeasts.</title>
        <authorList>
            <person name="Riley R."/>
            <person name="Haridas S."/>
            <person name="Wolfe K.H."/>
            <person name="Lopes M.R."/>
            <person name="Hittinger C.T."/>
            <person name="Goeker M."/>
            <person name="Salamov A.A."/>
            <person name="Wisecaver J.H."/>
            <person name="Long T.M."/>
            <person name="Calvey C.H."/>
            <person name="Aerts A.L."/>
            <person name="Barry K.W."/>
            <person name="Choi C."/>
            <person name="Clum A."/>
            <person name="Coughlan A.Y."/>
            <person name="Deshpande S."/>
            <person name="Douglass A.P."/>
            <person name="Hanson S.J."/>
            <person name="Klenk H.-P."/>
            <person name="LaButti K.M."/>
            <person name="Lapidus A."/>
            <person name="Lindquist E.A."/>
            <person name="Lipzen A.M."/>
            <person name="Meier-Kolthoff J.P."/>
            <person name="Ohm R.A."/>
            <person name="Otillar R.P."/>
            <person name="Pangilinan J.L."/>
            <person name="Peng Y."/>
            <person name="Rokas A."/>
            <person name="Rosa C.A."/>
            <person name="Scheuner C."/>
            <person name="Sibirny A.A."/>
            <person name="Slot J.C."/>
            <person name="Stielow J.B."/>
            <person name="Sun H."/>
            <person name="Kurtzman C.P."/>
            <person name="Blackwell M."/>
            <person name="Grigoriev I.V."/>
            <person name="Jeffries T.W."/>
        </authorList>
    </citation>
    <scope>NUCLEOTIDE SEQUENCE [LARGE SCALE GENOMIC DNA]</scope>
    <source>
        <strain evidence="2">ATCC 58044 / CBS 1984 / NCYC 433 / NRRL Y-366-8</strain>
    </source>
</reference>
<evidence type="ECO:0008006" key="3">
    <source>
        <dbReference type="Google" id="ProtNLM"/>
    </source>
</evidence>
<sequence length="233" mass="25415">MTTEPFLGILQVNTTFHRPLGDVANPGTWNIPIKIKIVDKAVGDEVVKSSKNYNQSFVDLWVEAAQELVKDGAIALITSCGFLATLHPILQAKIGVPVGTSALLQIPIAQALIPPGKQLGIVTFDADNLGKEHLKAVGVDYDVPIAGVKRGGEFQQILREGKEYNFKDIEKEVLDAVDQLLKEHDGIGGIVLECTNIPPFKNAIYKKTGLPIWDIITLGNYLYEVALPKDYSV</sequence>
<evidence type="ECO:0000313" key="2">
    <source>
        <dbReference type="Proteomes" id="UP000094112"/>
    </source>
</evidence>
<dbReference type="RefSeq" id="XP_019039263.1">
    <property type="nucleotide sequence ID" value="XM_019183406.1"/>
</dbReference>
<dbReference type="OrthoDB" id="412093at2759"/>
<protein>
    <recommendedName>
        <fullName evidence="3">Aspartate/glutamate racemase family protein</fullName>
    </recommendedName>
</protein>
<dbReference type="GeneID" id="30200652"/>
<dbReference type="Proteomes" id="UP000094112">
    <property type="component" value="Unassembled WGS sequence"/>
</dbReference>
<organism evidence="1 2">
    <name type="scientific">Wickerhamomyces anomalus (strain ATCC 58044 / CBS 1984 / NCYC 433 / NRRL Y-366-8)</name>
    <name type="common">Yeast</name>
    <name type="synonym">Hansenula anomala</name>
    <dbReference type="NCBI Taxonomy" id="683960"/>
    <lineage>
        <taxon>Eukaryota</taxon>
        <taxon>Fungi</taxon>
        <taxon>Dikarya</taxon>
        <taxon>Ascomycota</taxon>
        <taxon>Saccharomycotina</taxon>
        <taxon>Saccharomycetes</taxon>
        <taxon>Phaffomycetales</taxon>
        <taxon>Wickerhamomycetaceae</taxon>
        <taxon>Wickerhamomyces</taxon>
    </lineage>
</organism>
<accession>A0A1E3P3I9</accession>
<name>A0A1E3P3I9_WICAA</name>
<dbReference type="EMBL" id="KV454210">
    <property type="protein sequence ID" value="ODQ60056.1"/>
    <property type="molecule type" value="Genomic_DNA"/>
</dbReference>
<proteinExistence type="predicted"/>
<dbReference type="NCBIfam" id="NF005679">
    <property type="entry name" value="PRK07475.1"/>
    <property type="match status" value="1"/>
</dbReference>
<keyword evidence="2" id="KW-1185">Reference proteome</keyword>
<dbReference type="AlphaFoldDB" id="A0A1E3P3I9"/>
<evidence type="ECO:0000313" key="1">
    <source>
        <dbReference type="EMBL" id="ODQ60056.1"/>
    </source>
</evidence>